<dbReference type="GO" id="GO:0016829">
    <property type="term" value="F:lyase activity"/>
    <property type="evidence" value="ECO:0007669"/>
    <property type="project" value="UniProtKB-KW"/>
</dbReference>
<dbReference type="Gene3D" id="3.30.60.10">
    <property type="entry name" value="Endochitinase-like"/>
    <property type="match status" value="1"/>
</dbReference>
<sequence>MSSLVRPLLLCFLSLFLAFSSVVAHRGHEDGHHQAHQLKNKARLENPSFNKHEFLAPEELAKLGNPAPPLDLNVLPGDNSTVAARVKRRQSHNDTTAAAAAADDKSPYTLPDEVIEAARIIAESVPQIPTGDQPDVAAAMRAKYGSNSAGGSYRPAKLQRPMGGLGRFGDGVEYSSNSTVVESGSDGPNDTSHVAKRDYGYWMADMPQLGASPYAPAGYKVWRNVKDFGAVGNGVHDDTAAIQLAITQGSRCGASCNSSTIVPAVVYFPPGTYLVSATIIQYYNTQFLGDPHILPTLLAATSFAGGSVISSNVYTGDNEEWYLNTANFMRSIRNFKIDLRIAPAGTYLAGIHWQVAQASSLENIEFYMRYNSDTPDNTQQGIYMENGSGGFLADLTFVGGNFGAYMGNQQFTTSHLVFVNCNTAVQIHWDWAWTMHDYIIESCANGVVVVGGAGGGPDKPDGQGVGSLILVDSVIANTPNGIITTLLSETSTSFLLQNVGFFNVQTSIRDTAANRVLLAGGTQVTLQSWGFGQVNNVTGTGSSQFVNGANIAAMPRPAALLGSQDDNMPSPNIFTRRRPRYSDVPQSNILNVKALGAKGDGATDDTAALNAILAGACNTSSVVYFPYGVYIVTDTLRIPIGSRIIGQAWAQIMGKGAKFQNEQAPRPVVQVALPGEVGIIEIQDMLFTVQGATAGAVVVEWNAREQSPGSVGLWDTHIRSEQCPKLSGQVKAGCKAASLLMHLRPGSTAYMENAWLWVADHDLEKITKDQIDVYAGRGLLVESDRAWLWGTASEHAVLYQYQFSQASNIFMSMIQTESPYFQPTPRAPLPFTTGLFSNDPTFSNCAATDAKCFASWAVRIVDSSAIYMLGAGLYSWFYNYNQACVTTNNCQNKGFEVEQSQDIWIYNLCTKAIVEMISPLGSAPTLAADNVNGFLSSILAWLQGAENLSGPRDFAGFQMYPAEWVQNEFSGPATCKTALQQTIVCDDLVRSFANEGYRGSLHNKTRMDSVCHADCGKSLASWVNHVSTACQGFNISQADPALPGGRMWAGYNETCLVDPANPDVYCNDAIDAFTPVDTAQDMPTSEICSFCYVERLAMMQRSPYSFYDAQWQSDLEYVYSRCGITNRPTSLHPPRYLIPASPYDDCPTDTWYTTPSQTTCDDLATLHTTSSASLFLANQNRLPNCAATTPIPPGTKLCLPPSCNRTLTVAGTTIEECYALEANRTLGLAPGDVVRLNPWFGFECRDFNATVPVYGHVICLGAPLGEFDVGGGVAESDTTTPGTEDGYTTADAVEPPAGAVVPAGTTRLCGKWWVAKAGDVCARMCLGSQIPAELFLQVNAGLGPDVAGCDARVVVGNAYCVRPRVDWDHPYDPSATTTAGPGVTVTWTPPVVISEDGSCGEGVTCKGSVFGSCCSAYGYCGSTDGHCGDGCQPAHGTCV</sequence>
<dbReference type="SMART" id="SM00270">
    <property type="entry name" value="ChtBD1"/>
    <property type="match status" value="1"/>
</dbReference>
<name>A0AAN6SL52_9PEZI</name>
<keyword evidence="6" id="KW-1185">Reference proteome</keyword>
<feature type="disulfide bond" evidence="2">
    <location>
        <begin position="1399"/>
        <end position="1414"/>
    </location>
</feature>
<dbReference type="Gene3D" id="2.160.20.10">
    <property type="entry name" value="Single-stranded right-handed beta-helix, Pectin lyase-like"/>
    <property type="match status" value="2"/>
</dbReference>
<keyword evidence="5" id="KW-0456">Lyase</keyword>
<organism evidence="5 6">
    <name type="scientific">Parachaetomium inaequale</name>
    <dbReference type="NCBI Taxonomy" id="2588326"/>
    <lineage>
        <taxon>Eukaryota</taxon>
        <taxon>Fungi</taxon>
        <taxon>Dikarya</taxon>
        <taxon>Ascomycota</taxon>
        <taxon>Pezizomycotina</taxon>
        <taxon>Sordariomycetes</taxon>
        <taxon>Sordariomycetidae</taxon>
        <taxon>Sordariales</taxon>
        <taxon>Chaetomiaceae</taxon>
        <taxon>Parachaetomium</taxon>
    </lineage>
</organism>
<reference evidence="6" key="1">
    <citation type="journal article" date="2023" name="Mol. Phylogenet. Evol.">
        <title>Genome-scale phylogeny and comparative genomics of the fungal order Sordariales.</title>
        <authorList>
            <person name="Hensen N."/>
            <person name="Bonometti L."/>
            <person name="Westerberg I."/>
            <person name="Brannstrom I.O."/>
            <person name="Guillou S."/>
            <person name="Cros-Aarteil S."/>
            <person name="Calhoun S."/>
            <person name="Haridas S."/>
            <person name="Kuo A."/>
            <person name="Mondo S."/>
            <person name="Pangilinan J."/>
            <person name="Riley R."/>
            <person name="LaButti K."/>
            <person name="Andreopoulos B."/>
            <person name="Lipzen A."/>
            <person name="Chen C."/>
            <person name="Yan M."/>
            <person name="Daum C."/>
            <person name="Ng V."/>
            <person name="Clum A."/>
            <person name="Steindorff A."/>
            <person name="Ohm R.A."/>
            <person name="Martin F."/>
            <person name="Silar P."/>
            <person name="Natvig D.O."/>
            <person name="Lalanne C."/>
            <person name="Gautier V."/>
            <person name="Ament-Velasquez S.L."/>
            <person name="Kruys A."/>
            <person name="Hutchinson M.I."/>
            <person name="Powell A.J."/>
            <person name="Barry K."/>
            <person name="Miller A.N."/>
            <person name="Grigoriev I.V."/>
            <person name="Debuchy R."/>
            <person name="Gladieux P."/>
            <person name="Hiltunen Thoren M."/>
            <person name="Johannesson H."/>
        </authorList>
    </citation>
    <scope>NUCLEOTIDE SEQUENCE [LARGE SCALE GENOMIC DNA]</scope>
    <source>
        <strain evidence="6">CBS 284.82</strain>
    </source>
</reference>
<dbReference type="InterPro" id="IPR036861">
    <property type="entry name" value="Endochitinase-like_sf"/>
</dbReference>
<dbReference type="GO" id="GO:0008061">
    <property type="term" value="F:chitin binding"/>
    <property type="evidence" value="ECO:0007669"/>
    <property type="project" value="UniProtKB-UniRule"/>
</dbReference>
<accession>A0AAN6SL52</accession>
<keyword evidence="1 2" id="KW-0147">Chitin-binding</keyword>
<dbReference type="Pfam" id="PF12708">
    <property type="entry name" value="Pect-lyase_RHGA_epim"/>
    <property type="match status" value="2"/>
</dbReference>
<feature type="domain" description="Chitin-binding type-1" evidence="4">
    <location>
        <begin position="1396"/>
        <end position="1439"/>
    </location>
</feature>
<evidence type="ECO:0000256" key="3">
    <source>
        <dbReference type="SAM" id="SignalP"/>
    </source>
</evidence>
<feature type="disulfide bond" evidence="2">
    <location>
        <begin position="1413"/>
        <end position="1427"/>
    </location>
</feature>
<proteinExistence type="predicted"/>
<dbReference type="InterPro" id="IPR001002">
    <property type="entry name" value="Chitin-bd_1"/>
</dbReference>
<dbReference type="GO" id="GO:0004650">
    <property type="term" value="F:polygalacturonase activity"/>
    <property type="evidence" value="ECO:0007669"/>
    <property type="project" value="InterPro"/>
</dbReference>
<comment type="caution">
    <text evidence="5">The sequence shown here is derived from an EMBL/GenBank/DDBJ whole genome shotgun (WGS) entry which is preliminary data.</text>
</comment>
<evidence type="ECO:0000256" key="1">
    <source>
        <dbReference type="ARBA" id="ARBA00022669"/>
    </source>
</evidence>
<dbReference type="CDD" id="cd23668">
    <property type="entry name" value="GH55_beta13glucanase-like"/>
    <property type="match status" value="1"/>
</dbReference>
<dbReference type="InterPro" id="IPR011050">
    <property type="entry name" value="Pectin_lyase_fold/virulence"/>
</dbReference>
<keyword evidence="3" id="KW-0732">Signal</keyword>
<dbReference type="EMBL" id="MU854611">
    <property type="protein sequence ID" value="KAK4032426.1"/>
    <property type="molecule type" value="Genomic_DNA"/>
</dbReference>
<dbReference type="InterPro" id="IPR039279">
    <property type="entry name" value="QRT3-like"/>
</dbReference>
<evidence type="ECO:0000256" key="2">
    <source>
        <dbReference type="PROSITE-ProRule" id="PRU00261"/>
    </source>
</evidence>
<dbReference type="FunFam" id="2.160.20.10:FF:000049">
    <property type="entry name" value="Putative exo-beta-1,3-glucanase"/>
    <property type="match status" value="1"/>
</dbReference>
<dbReference type="SUPFAM" id="SSF57016">
    <property type="entry name" value="Plant lectins/antimicrobial peptides"/>
    <property type="match status" value="1"/>
</dbReference>
<dbReference type="PANTHER" id="PTHR33928">
    <property type="entry name" value="POLYGALACTURONASE QRT3"/>
    <property type="match status" value="1"/>
</dbReference>
<evidence type="ECO:0000313" key="6">
    <source>
        <dbReference type="Proteomes" id="UP001303115"/>
    </source>
</evidence>
<evidence type="ECO:0000259" key="4">
    <source>
        <dbReference type="PROSITE" id="PS50941"/>
    </source>
</evidence>
<dbReference type="Proteomes" id="UP001303115">
    <property type="component" value="Unassembled WGS sequence"/>
</dbReference>
<comment type="caution">
    <text evidence="2">Lacks conserved residue(s) required for the propagation of feature annotation.</text>
</comment>
<evidence type="ECO:0000313" key="5">
    <source>
        <dbReference type="EMBL" id="KAK4032426.1"/>
    </source>
</evidence>
<feature type="signal peptide" evidence="3">
    <location>
        <begin position="1"/>
        <end position="24"/>
    </location>
</feature>
<dbReference type="InterPro" id="IPR024535">
    <property type="entry name" value="RHGA/B-epi-like_pectate_lyase"/>
</dbReference>
<dbReference type="PANTHER" id="PTHR33928:SF2">
    <property type="entry name" value="PECTATE LYASE SUPERFAMILY PROTEIN DOMAIN-CONTAINING PROTEIN-RELATED"/>
    <property type="match status" value="1"/>
</dbReference>
<feature type="chain" id="PRO_5042846162" evidence="3">
    <location>
        <begin position="25"/>
        <end position="1439"/>
    </location>
</feature>
<protein>
    <submittedName>
        <fullName evidence="5">Pectate lyase superfamily protein-domain-containing protein</fullName>
    </submittedName>
</protein>
<gene>
    <name evidence="5" type="ORF">C8A01DRAFT_50781</name>
</gene>
<dbReference type="InterPro" id="IPR012334">
    <property type="entry name" value="Pectin_lyas_fold"/>
</dbReference>
<dbReference type="CDD" id="cd11618">
    <property type="entry name" value="ChtBD1_1"/>
    <property type="match status" value="1"/>
</dbReference>
<dbReference type="SUPFAM" id="SSF51126">
    <property type="entry name" value="Pectin lyase-like"/>
    <property type="match status" value="2"/>
</dbReference>
<dbReference type="PROSITE" id="PS50941">
    <property type="entry name" value="CHIT_BIND_I_2"/>
    <property type="match status" value="1"/>
</dbReference>
<keyword evidence="2" id="KW-1015">Disulfide bond</keyword>